<dbReference type="Pfam" id="PF00400">
    <property type="entry name" value="WD40"/>
    <property type="match status" value="2"/>
</dbReference>
<feature type="repeat" description="WD" evidence="1">
    <location>
        <begin position="30"/>
        <end position="62"/>
    </location>
</feature>
<evidence type="ECO:0000313" key="3">
    <source>
        <dbReference type="Proteomes" id="UP000485058"/>
    </source>
</evidence>
<dbReference type="Gene3D" id="2.130.10.10">
    <property type="entry name" value="YVTN repeat-like/Quinoprotein amine dehydrogenase"/>
    <property type="match status" value="1"/>
</dbReference>
<feature type="repeat" description="WD" evidence="1">
    <location>
        <begin position="1"/>
        <end position="20"/>
    </location>
</feature>
<evidence type="ECO:0000313" key="2">
    <source>
        <dbReference type="EMBL" id="GFH30936.1"/>
    </source>
</evidence>
<dbReference type="Proteomes" id="UP000485058">
    <property type="component" value="Unassembled WGS sequence"/>
</dbReference>
<dbReference type="SUPFAM" id="SSF50978">
    <property type="entry name" value="WD40 repeat-like"/>
    <property type="match status" value="1"/>
</dbReference>
<dbReference type="SMART" id="SM00320">
    <property type="entry name" value="WD40"/>
    <property type="match status" value="2"/>
</dbReference>
<dbReference type="InterPro" id="IPR045245">
    <property type="entry name" value="Pfs2-like"/>
</dbReference>
<gene>
    <name evidence="2" type="ORF">HaLaN_29874</name>
</gene>
<sequence>MPDGRRVITGANSGELTVWDGRQFSWESVLQGHEAPVRCLRYTHSEHILLSSDDNGRIKLWNGKKDNFLDPLHVITAHREPCRCLSLAPTDRKFASASDDSTIK</sequence>
<dbReference type="InterPro" id="IPR001680">
    <property type="entry name" value="WD40_rpt"/>
</dbReference>
<dbReference type="AlphaFoldDB" id="A0A6A0ADZ6"/>
<dbReference type="PANTHER" id="PTHR22836">
    <property type="entry name" value="WD40 REPEAT PROTEIN"/>
    <property type="match status" value="1"/>
</dbReference>
<dbReference type="GO" id="GO:0005847">
    <property type="term" value="C:mRNA cleavage and polyadenylation specificity factor complex"/>
    <property type="evidence" value="ECO:0007669"/>
    <property type="project" value="TreeGrafter"/>
</dbReference>
<dbReference type="InterPro" id="IPR015943">
    <property type="entry name" value="WD40/YVTN_repeat-like_dom_sf"/>
</dbReference>
<accession>A0A6A0ADZ6</accession>
<keyword evidence="3" id="KW-1185">Reference proteome</keyword>
<protein>
    <submittedName>
        <fullName evidence="2">WD40-repeat-containing domain protein</fullName>
    </submittedName>
</protein>
<name>A0A6A0ADZ6_HAELA</name>
<reference evidence="2 3" key="1">
    <citation type="submission" date="2020-02" db="EMBL/GenBank/DDBJ databases">
        <title>Draft genome sequence of Haematococcus lacustris strain NIES-144.</title>
        <authorList>
            <person name="Morimoto D."/>
            <person name="Nakagawa S."/>
            <person name="Yoshida T."/>
            <person name="Sawayama S."/>
        </authorList>
    </citation>
    <scope>NUCLEOTIDE SEQUENCE [LARGE SCALE GENOMIC DNA]</scope>
    <source>
        <strain evidence="2 3">NIES-144</strain>
    </source>
</reference>
<dbReference type="GO" id="GO:0031124">
    <property type="term" value="P:mRNA 3'-end processing"/>
    <property type="evidence" value="ECO:0007669"/>
    <property type="project" value="InterPro"/>
</dbReference>
<comment type="caution">
    <text evidence="2">The sequence shown here is derived from an EMBL/GenBank/DDBJ whole genome shotgun (WGS) entry which is preliminary data.</text>
</comment>
<dbReference type="EMBL" id="BLLF01005241">
    <property type="protein sequence ID" value="GFH30936.1"/>
    <property type="molecule type" value="Genomic_DNA"/>
</dbReference>
<organism evidence="2 3">
    <name type="scientific">Haematococcus lacustris</name>
    <name type="common">Green alga</name>
    <name type="synonym">Haematococcus pluvialis</name>
    <dbReference type="NCBI Taxonomy" id="44745"/>
    <lineage>
        <taxon>Eukaryota</taxon>
        <taxon>Viridiplantae</taxon>
        <taxon>Chlorophyta</taxon>
        <taxon>core chlorophytes</taxon>
        <taxon>Chlorophyceae</taxon>
        <taxon>CS clade</taxon>
        <taxon>Chlamydomonadales</taxon>
        <taxon>Haematococcaceae</taxon>
        <taxon>Haematococcus</taxon>
    </lineage>
</organism>
<dbReference type="PROSITE" id="PS50294">
    <property type="entry name" value="WD_REPEATS_REGION"/>
    <property type="match status" value="2"/>
</dbReference>
<keyword evidence="1" id="KW-0853">WD repeat</keyword>
<dbReference type="PROSITE" id="PS50082">
    <property type="entry name" value="WD_REPEATS_2"/>
    <property type="match status" value="3"/>
</dbReference>
<feature type="non-terminal residue" evidence="2">
    <location>
        <position position="104"/>
    </location>
</feature>
<dbReference type="InterPro" id="IPR036322">
    <property type="entry name" value="WD40_repeat_dom_sf"/>
</dbReference>
<dbReference type="PANTHER" id="PTHR22836:SF0">
    <property type="entry name" value="PRE-MRNA 3' END PROCESSING PROTEIN WDR33"/>
    <property type="match status" value="1"/>
</dbReference>
<proteinExistence type="predicted"/>
<feature type="repeat" description="WD" evidence="1">
    <location>
        <begin position="75"/>
        <end position="104"/>
    </location>
</feature>
<evidence type="ECO:0000256" key="1">
    <source>
        <dbReference type="PROSITE-ProRule" id="PRU00221"/>
    </source>
</evidence>